<dbReference type="EMBL" id="JACGWX010000003">
    <property type="protein sequence ID" value="MBA8847860.1"/>
    <property type="molecule type" value="Genomic_DNA"/>
</dbReference>
<accession>A0A839E7X0</accession>
<feature type="transmembrane region" description="Helical" evidence="2">
    <location>
        <begin position="29"/>
        <end position="50"/>
    </location>
</feature>
<evidence type="ECO:0000313" key="3">
    <source>
        <dbReference type="EMBL" id="MBA8847860.1"/>
    </source>
</evidence>
<feature type="transmembrane region" description="Helical" evidence="2">
    <location>
        <begin position="428"/>
        <end position="449"/>
    </location>
</feature>
<feature type="transmembrane region" description="Helical" evidence="2">
    <location>
        <begin position="187"/>
        <end position="209"/>
    </location>
</feature>
<feature type="region of interest" description="Disordered" evidence="1">
    <location>
        <begin position="238"/>
        <end position="265"/>
    </location>
</feature>
<feature type="compositionally biased region" description="Low complexity" evidence="1">
    <location>
        <begin position="254"/>
        <end position="265"/>
    </location>
</feature>
<dbReference type="GO" id="GO:0015128">
    <property type="term" value="F:gluconate transmembrane transporter activity"/>
    <property type="evidence" value="ECO:0007669"/>
    <property type="project" value="InterPro"/>
</dbReference>
<reference evidence="3 4" key="1">
    <citation type="submission" date="2020-07" db="EMBL/GenBank/DDBJ databases">
        <title>Sequencing the genomes of 1000 actinobacteria strains.</title>
        <authorList>
            <person name="Klenk H.-P."/>
        </authorList>
    </citation>
    <scope>NUCLEOTIDE SEQUENCE [LARGE SCALE GENOMIC DNA]</scope>
    <source>
        <strain evidence="3 4">DSM 19663</strain>
    </source>
</reference>
<dbReference type="AlphaFoldDB" id="A0A839E7X0"/>
<dbReference type="Pfam" id="PF02447">
    <property type="entry name" value="GntP_permease"/>
    <property type="match status" value="2"/>
</dbReference>
<organism evidence="3 4">
    <name type="scientific">Microcella alkalica</name>
    <dbReference type="NCBI Taxonomy" id="355930"/>
    <lineage>
        <taxon>Bacteria</taxon>
        <taxon>Bacillati</taxon>
        <taxon>Actinomycetota</taxon>
        <taxon>Actinomycetes</taxon>
        <taxon>Micrococcales</taxon>
        <taxon>Microbacteriaceae</taxon>
        <taxon>Microcella</taxon>
    </lineage>
</organism>
<feature type="transmembrane region" description="Helical" evidence="2">
    <location>
        <begin position="120"/>
        <end position="145"/>
    </location>
</feature>
<gene>
    <name evidence="3" type="ORF">FHX53_001452</name>
</gene>
<keyword evidence="2" id="KW-0472">Membrane</keyword>
<dbReference type="NCBIfam" id="NF007332">
    <property type="entry name" value="PRK09821.1"/>
    <property type="match status" value="1"/>
</dbReference>
<sequence length="496" mass="50137">MDAPVLLAIAAGGIGLLLLLIIRFKIQPFVALLVTSIVVGLATGIPLNTIPATEDAPERLGIVPAMIAGMGGTLGSVAILVALGAMLGRMIEISGGAASLAGRFTGWLGPKRVSAALTGAALVLAIPVFFDVGFIILVPIIYGFAKAAGVEPVKFGLPMAGIMLAVHVAVPPHPGIVGGAALVGADIGWITIIGLAVSIPLGVLAHFVAKWMNRRDYTMIRATAEQFAAFGSTNEHGEAGAAGGATGGAGATDGSGASRTRTATRTVSEAPPSVWTVLTLILVPLLLIMSGTVAATVLPAGDPLRDLFAFIGAPAFALLVALALAFYFLAIRRGWSLAHTGEVMEAALPPVAIVILVTGAGGVFARILTESGVGTALAETLAATGLPVLVLAFVLSLVLRASQGSATVAILTTSGLLATTVIDGDYGTVQVALIALAIAFGSLGLSHVNDSGFWVVTRYLGLSVSDGLRTWTVLTTVLGVVGFLLVSLLWLLVGSA</sequence>
<feature type="transmembrane region" description="Helical" evidence="2">
    <location>
        <begin position="274"/>
        <end position="295"/>
    </location>
</feature>
<keyword evidence="2" id="KW-1133">Transmembrane helix</keyword>
<dbReference type="PANTHER" id="PTHR30354">
    <property type="entry name" value="GNT FAMILY GLUCONATE TRANSPORTER"/>
    <property type="match status" value="1"/>
</dbReference>
<protein>
    <submittedName>
        <fullName evidence="3">GntP family gluconate:H+ symporter</fullName>
    </submittedName>
</protein>
<name>A0A839E7X0_9MICO</name>
<dbReference type="PIRSF" id="PIRSF002746">
    <property type="entry name" value="Gluconate_transporter"/>
    <property type="match status" value="1"/>
</dbReference>
<proteinExistence type="predicted"/>
<evidence type="ECO:0000256" key="2">
    <source>
        <dbReference type="SAM" id="Phobius"/>
    </source>
</evidence>
<keyword evidence="4" id="KW-1185">Reference proteome</keyword>
<dbReference type="RefSeq" id="WP_182490685.1">
    <property type="nucleotide sequence ID" value="NZ_BAAAOV010000001.1"/>
</dbReference>
<feature type="transmembrane region" description="Helical" evidence="2">
    <location>
        <begin position="470"/>
        <end position="493"/>
    </location>
</feature>
<feature type="transmembrane region" description="Helical" evidence="2">
    <location>
        <begin position="6"/>
        <end position="22"/>
    </location>
</feature>
<feature type="transmembrane region" description="Helical" evidence="2">
    <location>
        <begin position="381"/>
        <end position="399"/>
    </location>
</feature>
<dbReference type="PANTHER" id="PTHR30354:SF25">
    <property type="entry name" value="INNER MEMBRANE PERMEASE YGBN"/>
    <property type="match status" value="1"/>
</dbReference>
<keyword evidence="2" id="KW-0812">Transmembrane</keyword>
<feature type="transmembrane region" description="Helical" evidence="2">
    <location>
        <begin position="406"/>
        <end position="422"/>
    </location>
</feature>
<feature type="transmembrane region" description="Helical" evidence="2">
    <location>
        <begin position="351"/>
        <end position="369"/>
    </location>
</feature>
<feature type="transmembrane region" description="Helical" evidence="2">
    <location>
        <begin position="307"/>
        <end position="330"/>
    </location>
</feature>
<dbReference type="Proteomes" id="UP000585905">
    <property type="component" value="Unassembled WGS sequence"/>
</dbReference>
<comment type="caution">
    <text evidence="3">The sequence shown here is derived from an EMBL/GenBank/DDBJ whole genome shotgun (WGS) entry which is preliminary data.</text>
</comment>
<feature type="transmembrane region" description="Helical" evidence="2">
    <location>
        <begin position="62"/>
        <end position="83"/>
    </location>
</feature>
<evidence type="ECO:0000256" key="1">
    <source>
        <dbReference type="SAM" id="MobiDB-lite"/>
    </source>
</evidence>
<evidence type="ECO:0000313" key="4">
    <source>
        <dbReference type="Proteomes" id="UP000585905"/>
    </source>
</evidence>
<feature type="compositionally biased region" description="Gly residues" evidence="1">
    <location>
        <begin position="240"/>
        <end position="253"/>
    </location>
</feature>
<dbReference type="InterPro" id="IPR003474">
    <property type="entry name" value="Glcn_transporter"/>
</dbReference>
<dbReference type="GO" id="GO:0005886">
    <property type="term" value="C:plasma membrane"/>
    <property type="evidence" value="ECO:0007669"/>
    <property type="project" value="TreeGrafter"/>
</dbReference>